<evidence type="ECO:0000313" key="2">
    <source>
        <dbReference type="EMBL" id="KAK3884287.1"/>
    </source>
</evidence>
<evidence type="ECO:0000256" key="1">
    <source>
        <dbReference type="SAM" id="MobiDB-lite"/>
    </source>
</evidence>
<dbReference type="Proteomes" id="UP001286313">
    <property type="component" value="Unassembled WGS sequence"/>
</dbReference>
<dbReference type="AlphaFoldDB" id="A0AAE1KUF0"/>
<evidence type="ECO:0000313" key="3">
    <source>
        <dbReference type="Proteomes" id="UP001286313"/>
    </source>
</evidence>
<proteinExistence type="predicted"/>
<name>A0AAE1KUF0_PETCI</name>
<keyword evidence="3" id="KW-1185">Reference proteome</keyword>
<gene>
    <name evidence="2" type="ORF">Pcinc_011452</name>
</gene>
<dbReference type="EMBL" id="JAWQEG010000902">
    <property type="protein sequence ID" value="KAK3884287.1"/>
    <property type="molecule type" value="Genomic_DNA"/>
</dbReference>
<feature type="region of interest" description="Disordered" evidence="1">
    <location>
        <begin position="155"/>
        <end position="184"/>
    </location>
</feature>
<organism evidence="2 3">
    <name type="scientific">Petrolisthes cinctipes</name>
    <name type="common">Flat porcelain crab</name>
    <dbReference type="NCBI Taxonomy" id="88211"/>
    <lineage>
        <taxon>Eukaryota</taxon>
        <taxon>Metazoa</taxon>
        <taxon>Ecdysozoa</taxon>
        <taxon>Arthropoda</taxon>
        <taxon>Crustacea</taxon>
        <taxon>Multicrustacea</taxon>
        <taxon>Malacostraca</taxon>
        <taxon>Eumalacostraca</taxon>
        <taxon>Eucarida</taxon>
        <taxon>Decapoda</taxon>
        <taxon>Pleocyemata</taxon>
        <taxon>Anomura</taxon>
        <taxon>Galatheoidea</taxon>
        <taxon>Porcellanidae</taxon>
        <taxon>Petrolisthes</taxon>
    </lineage>
</organism>
<accession>A0AAE1KUF0</accession>
<sequence length="184" mass="20640">MFSLHSVLSSIPPNRVLLLPLPPSFHPLLHLDADFLVSVSGQSRPKRRQSTPSSDTSLMDKLLDRLETATRSLSGRFSSMDEETDFWRTFFSGFPLLMRGINREQATLLNIELSVVVQRYHAMTKSVPHQLSGEVDLSGDPLDIQAVYRRANAATVHQPAPQPPQPQILRMPRPLTPVTSTPRH</sequence>
<comment type="caution">
    <text evidence="2">The sequence shown here is derived from an EMBL/GenBank/DDBJ whole genome shotgun (WGS) entry which is preliminary data.</text>
</comment>
<reference evidence="2" key="1">
    <citation type="submission" date="2023-10" db="EMBL/GenBank/DDBJ databases">
        <title>Genome assemblies of two species of porcelain crab, Petrolisthes cinctipes and Petrolisthes manimaculis (Anomura: Porcellanidae).</title>
        <authorList>
            <person name="Angst P."/>
        </authorList>
    </citation>
    <scope>NUCLEOTIDE SEQUENCE</scope>
    <source>
        <strain evidence="2">PB745_01</strain>
        <tissue evidence="2">Gill</tissue>
    </source>
</reference>
<protein>
    <submittedName>
        <fullName evidence="2">Uncharacterized protein</fullName>
    </submittedName>
</protein>